<evidence type="ECO:0000313" key="1">
    <source>
        <dbReference type="EMBL" id="KAA6333408.1"/>
    </source>
</evidence>
<reference evidence="1" key="1">
    <citation type="submission" date="2019-03" db="EMBL/GenBank/DDBJ databases">
        <title>Single cell metagenomics reveals metabolic interactions within the superorganism composed of flagellate Streblomastix strix and complex community of Bacteroidetes bacteria on its surface.</title>
        <authorList>
            <person name="Treitli S.C."/>
            <person name="Kolisko M."/>
            <person name="Husnik F."/>
            <person name="Keeling P."/>
            <person name="Hampl V."/>
        </authorList>
    </citation>
    <scope>NUCLEOTIDE SEQUENCE</scope>
    <source>
        <strain evidence="1">STM</strain>
    </source>
</reference>
<dbReference type="EMBL" id="SNRY01001117">
    <property type="protein sequence ID" value="KAA6333408.1"/>
    <property type="molecule type" value="Genomic_DNA"/>
</dbReference>
<proteinExistence type="predicted"/>
<comment type="caution">
    <text evidence="1">The sequence shown here is derived from an EMBL/GenBank/DDBJ whole genome shotgun (WGS) entry which is preliminary data.</text>
</comment>
<sequence length="154" mass="17631">MTKRINPDEIDEAFILASVKEQSRKGTIPDKGIVPREQYATSAQAEEDEQTAIIEAAIPQSDVSTEKMPNLLYPLRPSSKQRKVALGEYKRLFLQAPKIEDRKPVFVSRATRESLDKIVRQLGDRKMSVSGLIENLALHHLETYKDDIEQWRKL</sequence>
<dbReference type="Pfam" id="PF11888">
    <property type="entry name" value="DUF3408"/>
    <property type="match status" value="1"/>
</dbReference>
<gene>
    <name evidence="1" type="ORF">EZS27_018170</name>
</gene>
<protein>
    <recommendedName>
        <fullName evidence="2">DUF3408 domain-containing protein</fullName>
    </recommendedName>
</protein>
<evidence type="ECO:0008006" key="2">
    <source>
        <dbReference type="Google" id="ProtNLM"/>
    </source>
</evidence>
<dbReference type="AlphaFoldDB" id="A0A5J4RID1"/>
<name>A0A5J4RID1_9ZZZZ</name>
<dbReference type="InterPro" id="IPR021823">
    <property type="entry name" value="DUF3408"/>
</dbReference>
<organism evidence="1">
    <name type="scientific">termite gut metagenome</name>
    <dbReference type="NCBI Taxonomy" id="433724"/>
    <lineage>
        <taxon>unclassified sequences</taxon>
        <taxon>metagenomes</taxon>
        <taxon>organismal metagenomes</taxon>
    </lineage>
</organism>
<accession>A0A5J4RID1</accession>